<feature type="region of interest" description="Disordered" evidence="8">
    <location>
        <begin position="81"/>
        <end position="248"/>
    </location>
</feature>
<evidence type="ECO:0000256" key="1">
    <source>
        <dbReference type="ARBA" id="ARBA00010791"/>
    </source>
</evidence>
<protein>
    <submittedName>
        <fullName evidence="10">tRNA (Cytidine(32)/guanosine(34)-2'-O)-methyltransferase</fullName>
        <ecNumber evidence="10">2.1.1.205</ecNumber>
    </submittedName>
</protein>
<feature type="binding site" evidence="7">
    <location>
        <position position="307"/>
    </location>
    <ligand>
        <name>ATP</name>
        <dbReference type="ChEBI" id="CHEBI:30616"/>
    </ligand>
</feature>
<keyword evidence="10" id="KW-0489">Methyltransferase</keyword>
<dbReference type="EMBL" id="CP119902">
    <property type="protein sequence ID" value="WFD23238.1"/>
    <property type="molecule type" value="Genomic_DNA"/>
</dbReference>
<evidence type="ECO:0000256" key="3">
    <source>
        <dbReference type="ARBA" id="ARBA00022679"/>
    </source>
</evidence>
<dbReference type="GO" id="GO:0005524">
    <property type="term" value="F:ATP binding"/>
    <property type="evidence" value="ECO:0007669"/>
    <property type="project" value="UniProtKB-UniRule"/>
</dbReference>
<evidence type="ECO:0000256" key="4">
    <source>
        <dbReference type="ARBA" id="ARBA00022741"/>
    </source>
</evidence>
<keyword evidence="11" id="KW-1185">Reference proteome</keyword>
<dbReference type="AlphaFoldDB" id="A0AAF0EF27"/>
<gene>
    <name evidence="10" type="ORF">MEQU1_001926</name>
</gene>
<evidence type="ECO:0000256" key="6">
    <source>
        <dbReference type="ARBA" id="ARBA00022840"/>
    </source>
</evidence>
<dbReference type="GO" id="GO:0008168">
    <property type="term" value="F:methyltransferase activity"/>
    <property type="evidence" value="ECO:0007669"/>
    <property type="project" value="UniProtKB-KW"/>
</dbReference>
<dbReference type="PROSITE" id="PS00107">
    <property type="entry name" value="PROTEIN_KINASE_ATP"/>
    <property type="match status" value="1"/>
</dbReference>
<dbReference type="GO" id="GO:0005737">
    <property type="term" value="C:cytoplasm"/>
    <property type="evidence" value="ECO:0007669"/>
    <property type="project" value="TreeGrafter"/>
</dbReference>
<evidence type="ECO:0000259" key="9">
    <source>
        <dbReference type="PROSITE" id="PS50011"/>
    </source>
</evidence>
<proteinExistence type="inferred from homology"/>
<evidence type="ECO:0000256" key="7">
    <source>
        <dbReference type="PROSITE-ProRule" id="PRU10141"/>
    </source>
</evidence>
<organism evidence="10 11">
    <name type="scientific">Malassezia equina</name>
    <dbReference type="NCBI Taxonomy" id="1381935"/>
    <lineage>
        <taxon>Eukaryota</taxon>
        <taxon>Fungi</taxon>
        <taxon>Dikarya</taxon>
        <taxon>Basidiomycota</taxon>
        <taxon>Ustilaginomycotina</taxon>
        <taxon>Malasseziomycetes</taxon>
        <taxon>Malasseziales</taxon>
        <taxon>Malasseziaceae</taxon>
        <taxon>Malassezia</taxon>
    </lineage>
</organism>
<evidence type="ECO:0000256" key="5">
    <source>
        <dbReference type="ARBA" id="ARBA00022777"/>
    </source>
</evidence>
<dbReference type="SUPFAM" id="SSF56112">
    <property type="entry name" value="Protein kinase-like (PK-like)"/>
    <property type="match status" value="1"/>
</dbReference>
<dbReference type="Proteomes" id="UP001214415">
    <property type="component" value="Chromosome 3"/>
</dbReference>
<keyword evidence="6 7" id="KW-0067">ATP-binding</keyword>
<dbReference type="SMART" id="SM00220">
    <property type="entry name" value="S_TKc"/>
    <property type="match status" value="1"/>
</dbReference>
<dbReference type="InterPro" id="IPR000719">
    <property type="entry name" value="Prot_kinase_dom"/>
</dbReference>
<dbReference type="InterPro" id="IPR011009">
    <property type="entry name" value="Kinase-like_dom_sf"/>
</dbReference>
<dbReference type="EC" id="2.1.1.205" evidence="10"/>
<name>A0AAF0EF27_9BASI</name>
<feature type="domain" description="Protein kinase" evidence="9">
    <location>
        <begin position="279"/>
        <end position="595"/>
    </location>
</feature>
<dbReference type="PROSITE" id="PS00108">
    <property type="entry name" value="PROTEIN_KINASE_ST"/>
    <property type="match status" value="1"/>
</dbReference>
<dbReference type="PANTHER" id="PTHR24346">
    <property type="entry name" value="MAP/MICROTUBULE AFFINITY-REGULATING KINASE"/>
    <property type="match status" value="1"/>
</dbReference>
<dbReference type="GO" id="GO:0004674">
    <property type="term" value="F:protein serine/threonine kinase activity"/>
    <property type="evidence" value="ECO:0007669"/>
    <property type="project" value="UniProtKB-KW"/>
</dbReference>
<evidence type="ECO:0000256" key="8">
    <source>
        <dbReference type="SAM" id="MobiDB-lite"/>
    </source>
</evidence>
<dbReference type="InterPro" id="IPR017441">
    <property type="entry name" value="Protein_kinase_ATP_BS"/>
</dbReference>
<feature type="compositionally biased region" description="Low complexity" evidence="8">
    <location>
        <begin position="145"/>
        <end position="160"/>
    </location>
</feature>
<feature type="region of interest" description="Disordered" evidence="8">
    <location>
        <begin position="1"/>
        <end position="40"/>
    </location>
</feature>
<accession>A0AAF0EF27</accession>
<feature type="compositionally biased region" description="Polar residues" evidence="8">
    <location>
        <begin position="81"/>
        <end position="94"/>
    </location>
</feature>
<sequence>MGLGEGQGVGAPLDQSGAHGAPPELPAIKTPNDAPADSYWPSRASQRLRANRAMPTLQGLTLLDEGGTEDRWSYPLYTSTTLQPSSSVRSQRNWSEFDGQHVSPLPSPLLRTPQEEDWGSPMVEDSKTDAFFNASPSMPTPKPPASRSHSVSSHGASAPAESSQRRQRALSNPQEPNRGPWAPEAPASMVPPRNPLISDTRPRRERTRLPPEPKARPSVASRHIHGPSVNVTDDSLFPPEPAPISPEERRERPIIEALLDVMDRVDEEEDESNGRVGPYRILSQLGTGAFSKVLLAEAPSHGRVALKMIACDPWTIDKRIRVSWLREAEILKHISHPNIVQFRNAFRTPKHYALVLEAVSGGELFDLLAKHQAKISQREWLVRRLFGELATAVHWMHEARLVHRDIKLENIMVTQALFDTEAELTPSQLRPVPLVKITDFGLARFVNEDQLLETRCGSEEYAAPELIMGKMYDGRKTDTWAMGVVLFALMTGQIPFLDHTNGASDRRALCNVRERALSAAERDAQNRKAHLLRIAKGDISWPERMNDLCEDQPSDAYDPALRLLTPRSRHTLSRFLRRDPKRRADCLELWQDPWFLYGSFTTPEEARSPMPYDEATVLCVTNEASAHRQGIPLPYSPLDPRGKQWTVTHASTSPLHAAPVVRHEHD</sequence>
<dbReference type="PANTHER" id="PTHR24346:SF82">
    <property type="entry name" value="KP78A-RELATED"/>
    <property type="match status" value="1"/>
</dbReference>
<dbReference type="GO" id="GO:0032259">
    <property type="term" value="P:methylation"/>
    <property type="evidence" value="ECO:0007669"/>
    <property type="project" value="UniProtKB-KW"/>
</dbReference>
<dbReference type="InterPro" id="IPR008271">
    <property type="entry name" value="Ser/Thr_kinase_AS"/>
</dbReference>
<evidence type="ECO:0000313" key="11">
    <source>
        <dbReference type="Proteomes" id="UP001214415"/>
    </source>
</evidence>
<keyword evidence="5" id="KW-0418">Kinase</keyword>
<keyword evidence="2" id="KW-0723">Serine/threonine-protein kinase</keyword>
<dbReference type="GO" id="GO:0035556">
    <property type="term" value="P:intracellular signal transduction"/>
    <property type="evidence" value="ECO:0007669"/>
    <property type="project" value="TreeGrafter"/>
</dbReference>
<evidence type="ECO:0000313" key="10">
    <source>
        <dbReference type="EMBL" id="WFD23238.1"/>
    </source>
</evidence>
<reference evidence="10" key="1">
    <citation type="submission" date="2023-03" db="EMBL/GenBank/DDBJ databases">
        <title>Mating type loci evolution in Malassezia.</title>
        <authorList>
            <person name="Coelho M.A."/>
        </authorList>
    </citation>
    <scope>NUCLEOTIDE SEQUENCE</scope>
    <source>
        <strain evidence="10">CBS 12830</strain>
    </source>
</reference>
<evidence type="ECO:0000256" key="2">
    <source>
        <dbReference type="ARBA" id="ARBA00022527"/>
    </source>
</evidence>
<keyword evidence="3 10" id="KW-0808">Transferase</keyword>
<comment type="similarity">
    <text evidence="1">Belongs to the protein kinase superfamily. CAMK Ser/Thr protein kinase family. NIM1 subfamily.</text>
</comment>
<dbReference type="PROSITE" id="PS50011">
    <property type="entry name" value="PROTEIN_KINASE_DOM"/>
    <property type="match status" value="1"/>
</dbReference>
<dbReference type="Pfam" id="PF00069">
    <property type="entry name" value="Pkinase"/>
    <property type="match status" value="1"/>
</dbReference>
<dbReference type="Gene3D" id="1.10.510.10">
    <property type="entry name" value="Transferase(Phosphotransferase) domain 1"/>
    <property type="match status" value="1"/>
</dbReference>
<keyword evidence="4 7" id="KW-0547">Nucleotide-binding</keyword>